<dbReference type="PANTHER" id="PTHR43695:SF1">
    <property type="entry name" value="RHAMNOGALACTURONAN ACETYLESTERASE"/>
    <property type="match status" value="1"/>
</dbReference>
<dbReference type="RefSeq" id="WP_194105977.1">
    <property type="nucleotide sequence ID" value="NZ_JADFFM010000001.1"/>
</dbReference>
<evidence type="ECO:0000313" key="5">
    <source>
        <dbReference type="Proteomes" id="UP000632774"/>
    </source>
</evidence>
<dbReference type="InterPro" id="IPR013830">
    <property type="entry name" value="SGNH_hydro"/>
</dbReference>
<dbReference type="Pfam" id="PF13472">
    <property type="entry name" value="Lipase_GDSL_2"/>
    <property type="match status" value="1"/>
</dbReference>
<reference evidence="4 5" key="1">
    <citation type="submission" date="2020-10" db="EMBL/GenBank/DDBJ databases">
        <title>Mucilaginibacter mali sp. nov., isolated from rhizosphere soil of apple orchard.</title>
        <authorList>
            <person name="Lee J.-S."/>
            <person name="Kim H.S."/>
            <person name="Kim J.-S."/>
        </authorList>
    </citation>
    <scope>NUCLEOTIDE SEQUENCE [LARGE SCALE GENOMIC DNA]</scope>
    <source>
        <strain evidence="4 5">KCTC 23157</strain>
    </source>
</reference>
<dbReference type="PANTHER" id="PTHR43695">
    <property type="entry name" value="PUTATIVE (AFU_ORTHOLOGUE AFUA_2G17250)-RELATED"/>
    <property type="match status" value="1"/>
</dbReference>
<comment type="similarity">
    <text evidence="1">Belongs to the 'GDSL' lipolytic enzyme family.</text>
</comment>
<gene>
    <name evidence="4" type="ORF">IRJ18_09690</name>
</gene>
<organism evidence="4 5">
    <name type="scientific">Mucilaginibacter boryungensis</name>
    <dbReference type="NCBI Taxonomy" id="768480"/>
    <lineage>
        <taxon>Bacteria</taxon>
        <taxon>Pseudomonadati</taxon>
        <taxon>Bacteroidota</taxon>
        <taxon>Sphingobacteriia</taxon>
        <taxon>Sphingobacteriales</taxon>
        <taxon>Sphingobacteriaceae</taxon>
        <taxon>Mucilaginibacter</taxon>
    </lineage>
</organism>
<name>A0ABR9XGX9_9SPHI</name>
<dbReference type="InterPro" id="IPR036514">
    <property type="entry name" value="SGNH_hydro_sf"/>
</dbReference>
<protein>
    <submittedName>
        <fullName evidence="4">Rhamnogalacturonan acetylesterase</fullName>
    </submittedName>
</protein>
<accession>A0ABR9XGX9</accession>
<keyword evidence="2" id="KW-0378">Hydrolase</keyword>
<dbReference type="Proteomes" id="UP000632774">
    <property type="component" value="Unassembled WGS sequence"/>
</dbReference>
<evidence type="ECO:0000259" key="3">
    <source>
        <dbReference type="Pfam" id="PF13472"/>
    </source>
</evidence>
<dbReference type="CDD" id="cd01821">
    <property type="entry name" value="Rhamnogalacturan_acetylesterase_like"/>
    <property type="match status" value="1"/>
</dbReference>
<evidence type="ECO:0000256" key="1">
    <source>
        <dbReference type="ARBA" id="ARBA00008668"/>
    </source>
</evidence>
<dbReference type="Gene3D" id="3.40.50.1110">
    <property type="entry name" value="SGNH hydrolase"/>
    <property type="match status" value="1"/>
</dbReference>
<dbReference type="InterPro" id="IPR037459">
    <property type="entry name" value="RhgT-like"/>
</dbReference>
<dbReference type="SUPFAM" id="SSF52266">
    <property type="entry name" value="SGNH hydrolase"/>
    <property type="match status" value="1"/>
</dbReference>
<sequence length="259" mass="29327">MKKRLYKNKILYSFLTITTVVFFAFTQQPKHITIYLAGDSTMADKAVNTYPETGWGMPFKVFWDSTVTVANIAKNGRSTKSFITEGLWQSIVDKLKPGDYVLIQFGHNDEVPTKKTATTEVQFHDNLVRYVTETRAKQGNPVLITPVARRKFDANGKIQGTHDVYAEIVRKVAAEQNVPLIDLDRESQALLQKMGPDNSKMLYNYLDKGENPNYPDGRADDTHFSELGARKMAEIVLADIKHLKLDLANRIYVSHLGVK</sequence>
<keyword evidence="5" id="KW-1185">Reference proteome</keyword>
<dbReference type="EMBL" id="JADFFM010000001">
    <property type="protein sequence ID" value="MBE9666632.1"/>
    <property type="molecule type" value="Genomic_DNA"/>
</dbReference>
<comment type="caution">
    <text evidence="4">The sequence shown here is derived from an EMBL/GenBank/DDBJ whole genome shotgun (WGS) entry which is preliminary data.</text>
</comment>
<feature type="domain" description="SGNH hydrolase-type esterase" evidence="3">
    <location>
        <begin position="38"/>
        <end position="230"/>
    </location>
</feature>
<evidence type="ECO:0000313" key="4">
    <source>
        <dbReference type="EMBL" id="MBE9666632.1"/>
    </source>
</evidence>
<evidence type="ECO:0000256" key="2">
    <source>
        <dbReference type="ARBA" id="ARBA00022801"/>
    </source>
</evidence>
<proteinExistence type="inferred from homology"/>